<reference evidence="9" key="1">
    <citation type="journal article" date="2020" name="Fungal Divers.">
        <title>Resolving the Mortierellaceae phylogeny through synthesis of multi-gene phylogenetics and phylogenomics.</title>
        <authorList>
            <person name="Vandepol N."/>
            <person name="Liber J."/>
            <person name="Desiro A."/>
            <person name="Na H."/>
            <person name="Kennedy M."/>
            <person name="Barry K."/>
            <person name="Grigoriev I.V."/>
            <person name="Miller A.N."/>
            <person name="O'Donnell K."/>
            <person name="Stajich J.E."/>
            <person name="Bonito G."/>
        </authorList>
    </citation>
    <scope>NUCLEOTIDE SEQUENCE</scope>
    <source>
        <strain evidence="9">MES-2147</strain>
    </source>
</reference>
<name>A0A9P6MIQ0_9FUNG</name>
<dbReference type="PANTHER" id="PTHR12786">
    <property type="entry name" value="SPLICING FACTOR SF3A-RELATED"/>
    <property type="match status" value="1"/>
</dbReference>
<keyword evidence="4" id="KW-0479">Metal-binding</keyword>
<feature type="domain" description="Matrin-type" evidence="8">
    <location>
        <begin position="456"/>
        <end position="487"/>
    </location>
</feature>
<dbReference type="PANTHER" id="PTHR12786:SF2">
    <property type="entry name" value="SPLICING FACTOR 3A SUBUNIT 3"/>
    <property type="match status" value="1"/>
</dbReference>
<dbReference type="SUPFAM" id="SSF57667">
    <property type="entry name" value="beta-beta-alpha zinc fingers"/>
    <property type="match status" value="1"/>
</dbReference>
<sequence>MTVGVVRKGVLGKDGSATMAKLWVVLVVELYKAASRKGLAKGEMDNLPPKDRSEINPQPCQATMDSILETQRRLHEEIDRLEQAVVDQFMLNPKNHKERLLQEHTVDGFLDRITGRSKDLQVLYKDEDGSRKRETEAISGANEFGEFYNRLKKIKDHHRKYPNEAVEPMELEFLDQQPSESKMEALDDMFTGEESGGRNLDLHEVHEQYMNLKSLKRTNYLGYLSEFTLFDEIQRKDKDTNYQKYLDSLCKYLEGFLRRVKPLTNIPEIKDDARKEFDEMWQDGTVPGWPKLEQDSAPSMDLFCVACKKQYAKDTVYNAHLTSKKHIKSAAQLANETANGGSDVPKDQEDIAQVQSKVLAEKHKPDQEMAWTEYLIQKYAEILKPQMEDTKENVERRQTLTGRERDLEVETEQIELDESDDDEEEKVYNPLKLPLGWDGKPIPYWLYKLHGLGVEYNCEICGNYVYKGRKAFDKHFQEWRHAHGMRCLGIPNTRQFHEIVGIEDALALWKKIKGTKPEGSKKDQIEEFEDSEGNVFNKKTYEDLKRQGII</sequence>
<evidence type="ECO:0000256" key="3">
    <source>
        <dbReference type="ARBA" id="ARBA00022553"/>
    </source>
</evidence>
<dbReference type="OrthoDB" id="2160351at2759"/>
<gene>
    <name evidence="9" type="ORF">BGZ65_002488</name>
</gene>
<evidence type="ECO:0000256" key="2">
    <source>
        <dbReference type="ARBA" id="ARBA00008776"/>
    </source>
</evidence>
<keyword evidence="3" id="KW-0597">Phosphoprotein</keyword>
<dbReference type="Pfam" id="PF16837">
    <property type="entry name" value="SF3A3"/>
    <property type="match status" value="1"/>
</dbReference>
<dbReference type="InterPro" id="IPR024598">
    <property type="entry name" value="SF3a60/Prp9_C"/>
</dbReference>
<organism evidence="9 10">
    <name type="scientific">Modicella reniformis</name>
    <dbReference type="NCBI Taxonomy" id="1440133"/>
    <lineage>
        <taxon>Eukaryota</taxon>
        <taxon>Fungi</taxon>
        <taxon>Fungi incertae sedis</taxon>
        <taxon>Mucoromycota</taxon>
        <taxon>Mortierellomycotina</taxon>
        <taxon>Mortierellomycetes</taxon>
        <taxon>Mortierellales</taxon>
        <taxon>Mortierellaceae</taxon>
        <taxon>Modicella</taxon>
    </lineage>
</organism>
<keyword evidence="7" id="KW-0539">Nucleus</keyword>
<evidence type="ECO:0000313" key="10">
    <source>
        <dbReference type="Proteomes" id="UP000749646"/>
    </source>
</evidence>
<dbReference type="GO" id="GO:0000398">
    <property type="term" value="P:mRNA splicing, via spliceosome"/>
    <property type="evidence" value="ECO:0007669"/>
    <property type="project" value="InterPro"/>
</dbReference>
<dbReference type="GO" id="GO:0008270">
    <property type="term" value="F:zinc ion binding"/>
    <property type="evidence" value="ECO:0007669"/>
    <property type="project" value="UniProtKB-KW"/>
</dbReference>
<evidence type="ECO:0000313" key="9">
    <source>
        <dbReference type="EMBL" id="KAG0002614.1"/>
    </source>
</evidence>
<keyword evidence="10" id="KW-1185">Reference proteome</keyword>
<dbReference type="InterPro" id="IPR051421">
    <property type="entry name" value="RNA_Proc_DNA_Dmg_Regulator"/>
</dbReference>
<comment type="similarity">
    <text evidence="2">Belongs to the SF3A3 family.</text>
</comment>
<evidence type="ECO:0000259" key="8">
    <source>
        <dbReference type="PROSITE" id="PS50171"/>
    </source>
</evidence>
<dbReference type="InterPro" id="IPR021966">
    <property type="entry name" value="SF3a60_bindingd"/>
</dbReference>
<dbReference type="GO" id="GO:0005681">
    <property type="term" value="C:spliceosomal complex"/>
    <property type="evidence" value="ECO:0007669"/>
    <property type="project" value="InterPro"/>
</dbReference>
<dbReference type="Pfam" id="PF12171">
    <property type="entry name" value="zf-C2H2_jaz"/>
    <property type="match status" value="1"/>
</dbReference>
<keyword evidence="5" id="KW-0863">Zinc-finger</keyword>
<dbReference type="InterPro" id="IPR022755">
    <property type="entry name" value="Znf_C2H2_jaz"/>
</dbReference>
<dbReference type="GO" id="GO:0003723">
    <property type="term" value="F:RNA binding"/>
    <property type="evidence" value="ECO:0007669"/>
    <property type="project" value="InterPro"/>
</dbReference>
<dbReference type="InterPro" id="IPR036236">
    <property type="entry name" value="Znf_C2H2_sf"/>
</dbReference>
<dbReference type="Proteomes" id="UP000749646">
    <property type="component" value="Unassembled WGS sequence"/>
</dbReference>
<evidence type="ECO:0000256" key="7">
    <source>
        <dbReference type="ARBA" id="ARBA00023242"/>
    </source>
</evidence>
<dbReference type="InterPro" id="IPR000690">
    <property type="entry name" value="Matrin/U1-C_Znf_C2H2"/>
</dbReference>
<evidence type="ECO:0000256" key="1">
    <source>
        <dbReference type="ARBA" id="ARBA00004123"/>
    </source>
</evidence>
<protein>
    <recommendedName>
        <fullName evidence="8">Matrin-type domain-containing protein</fullName>
    </recommendedName>
</protein>
<dbReference type="InterPro" id="IPR031774">
    <property type="entry name" value="SF3A3_dom"/>
</dbReference>
<dbReference type="SMART" id="SM00355">
    <property type="entry name" value="ZnF_C2H2"/>
    <property type="match status" value="2"/>
</dbReference>
<keyword evidence="6" id="KW-0862">Zinc</keyword>
<dbReference type="PROSITE" id="PS50171">
    <property type="entry name" value="ZF_MATRIN"/>
    <property type="match status" value="1"/>
</dbReference>
<evidence type="ECO:0000256" key="4">
    <source>
        <dbReference type="ARBA" id="ARBA00022723"/>
    </source>
</evidence>
<comment type="caution">
    <text evidence="9">The sequence shown here is derived from an EMBL/GenBank/DDBJ whole genome shotgun (WGS) entry which is preliminary data.</text>
</comment>
<evidence type="ECO:0000256" key="6">
    <source>
        <dbReference type="ARBA" id="ARBA00022833"/>
    </source>
</evidence>
<dbReference type="Pfam" id="PF12108">
    <property type="entry name" value="SF3a60_bindingd"/>
    <property type="match status" value="1"/>
</dbReference>
<dbReference type="Pfam" id="PF11931">
    <property type="entry name" value="SF3a60_Prp9_C"/>
    <property type="match status" value="1"/>
</dbReference>
<dbReference type="AlphaFoldDB" id="A0A9P6MIQ0"/>
<proteinExistence type="inferred from homology"/>
<dbReference type="InterPro" id="IPR013087">
    <property type="entry name" value="Znf_C2H2_type"/>
</dbReference>
<comment type="subcellular location">
    <subcellularLocation>
        <location evidence="1">Nucleus</location>
    </subcellularLocation>
</comment>
<evidence type="ECO:0000256" key="5">
    <source>
        <dbReference type="ARBA" id="ARBA00022771"/>
    </source>
</evidence>
<accession>A0A9P6MIQ0</accession>
<dbReference type="EMBL" id="JAAAHW010000425">
    <property type="protein sequence ID" value="KAG0002614.1"/>
    <property type="molecule type" value="Genomic_DNA"/>
</dbReference>